<reference evidence="1 2" key="1">
    <citation type="submission" date="2016-10" db="EMBL/GenBank/DDBJ databases">
        <authorList>
            <person name="de Groot N.N."/>
        </authorList>
    </citation>
    <scope>NUCLEOTIDE SEQUENCE [LARGE SCALE GENOMIC DNA]</scope>
    <source>
        <strain evidence="1 2">DSM 10317</strain>
    </source>
</reference>
<sequence length="173" mass="19721">MYLISAYFDETTTKKLQEYINRIYEATGNGFMVENHVPPHMTISALEARNVDVLVPGFETLEGSLTSQEIQIVSLGQFLPYVFYGAPVLNDYLQQMSQKVFDTFKDIPEVTVSRYYRPGSWLPHITLGKQLSKEQMSKALEAMQDFTPIKGKIVRIGLSTVNPHKDIRIITLE</sequence>
<dbReference type="AlphaFoldDB" id="A0A1G5RQZ7"/>
<protein>
    <recommendedName>
        <fullName evidence="3">2'-5' RNA ligase family protein</fullName>
    </recommendedName>
</protein>
<proteinExistence type="predicted"/>
<dbReference type="Gene3D" id="3.90.1140.10">
    <property type="entry name" value="Cyclic phosphodiesterase"/>
    <property type="match status" value="1"/>
</dbReference>
<dbReference type="InterPro" id="IPR009097">
    <property type="entry name" value="Cyclic_Pdiesterase"/>
</dbReference>
<dbReference type="Pfam" id="PF13563">
    <property type="entry name" value="2_5_RNA_ligase2"/>
    <property type="match status" value="1"/>
</dbReference>
<evidence type="ECO:0008006" key="3">
    <source>
        <dbReference type="Google" id="ProtNLM"/>
    </source>
</evidence>
<gene>
    <name evidence="1" type="ORF">SAMN02910350_00178</name>
</gene>
<organism evidence="1 2">
    <name type="scientific">Pseudobutyrivibrio xylanivorans</name>
    <dbReference type="NCBI Taxonomy" id="185007"/>
    <lineage>
        <taxon>Bacteria</taxon>
        <taxon>Bacillati</taxon>
        <taxon>Bacillota</taxon>
        <taxon>Clostridia</taxon>
        <taxon>Lachnospirales</taxon>
        <taxon>Lachnospiraceae</taxon>
        <taxon>Pseudobutyrivibrio</taxon>
    </lineage>
</organism>
<dbReference type="RefSeq" id="WP_090160596.1">
    <property type="nucleotide sequence ID" value="NZ_FMWK01000001.1"/>
</dbReference>
<dbReference type="PANTHER" id="PTHR36039">
    <property type="match status" value="1"/>
</dbReference>
<dbReference type="SUPFAM" id="SSF55144">
    <property type="entry name" value="LigT-like"/>
    <property type="match status" value="1"/>
</dbReference>
<evidence type="ECO:0000313" key="1">
    <source>
        <dbReference type="EMBL" id="SCZ76290.1"/>
    </source>
</evidence>
<dbReference type="EMBL" id="FMWK01000001">
    <property type="protein sequence ID" value="SCZ76290.1"/>
    <property type="molecule type" value="Genomic_DNA"/>
</dbReference>
<accession>A0A1G5RQZ7</accession>
<name>A0A1G5RQZ7_PSEXY</name>
<dbReference type="PANTHER" id="PTHR36039:SF2">
    <property type="entry name" value="RNA LIGASE_CYCLIC NUCLEOTIDE PHOSPHODIESTERASE FAMILY PROTEIN"/>
    <property type="match status" value="1"/>
</dbReference>
<evidence type="ECO:0000313" key="2">
    <source>
        <dbReference type="Proteomes" id="UP000199428"/>
    </source>
</evidence>
<dbReference type="Proteomes" id="UP000199428">
    <property type="component" value="Unassembled WGS sequence"/>
</dbReference>